<reference evidence="1 2" key="1">
    <citation type="submission" date="2024-01" db="EMBL/GenBank/DDBJ databases">
        <title>Genome assemblies of Stephania.</title>
        <authorList>
            <person name="Yang L."/>
        </authorList>
    </citation>
    <scope>NUCLEOTIDE SEQUENCE [LARGE SCALE GENOMIC DNA]</scope>
    <source>
        <strain evidence="1">YNDBR</strain>
        <tissue evidence="1">Leaf</tissue>
    </source>
</reference>
<proteinExistence type="predicted"/>
<dbReference type="AlphaFoldDB" id="A0AAP0PXX3"/>
<sequence length="151" mass="17592">MNMAGLDMDVLPEKTITDEVIERYGRLDGYEDIRDERERAKIGRRKTKQRTKIKDSIRSILEEMSDAIKDPNVEQPTRDYDGLYTEGSKLAFMGAIPCNQMTILYSQELVFENQRVLLGQEYDLYDHGVSYRSKRIDPVEDDDDTTSGHRY</sequence>
<accession>A0AAP0PXX3</accession>
<keyword evidence="2" id="KW-1185">Reference proteome</keyword>
<evidence type="ECO:0000313" key="1">
    <source>
        <dbReference type="EMBL" id="KAK9160492.1"/>
    </source>
</evidence>
<gene>
    <name evidence="1" type="ORF">Syun_006833</name>
</gene>
<organism evidence="1 2">
    <name type="scientific">Stephania yunnanensis</name>
    <dbReference type="NCBI Taxonomy" id="152371"/>
    <lineage>
        <taxon>Eukaryota</taxon>
        <taxon>Viridiplantae</taxon>
        <taxon>Streptophyta</taxon>
        <taxon>Embryophyta</taxon>
        <taxon>Tracheophyta</taxon>
        <taxon>Spermatophyta</taxon>
        <taxon>Magnoliopsida</taxon>
        <taxon>Ranunculales</taxon>
        <taxon>Menispermaceae</taxon>
        <taxon>Menispermoideae</taxon>
        <taxon>Cissampelideae</taxon>
        <taxon>Stephania</taxon>
    </lineage>
</organism>
<protein>
    <submittedName>
        <fullName evidence="1">Uncharacterized protein</fullName>
    </submittedName>
</protein>
<dbReference type="EMBL" id="JBBNAF010000003">
    <property type="protein sequence ID" value="KAK9160492.1"/>
    <property type="molecule type" value="Genomic_DNA"/>
</dbReference>
<comment type="caution">
    <text evidence="1">The sequence shown here is derived from an EMBL/GenBank/DDBJ whole genome shotgun (WGS) entry which is preliminary data.</text>
</comment>
<name>A0AAP0PXX3_9MAGN</name>
<dbReference type="Proteomes" id="UP001420932">
    <property type="component" value="Unassembled WGS sequence"/>
</dbReference>
<evidence type="ECO:0000313" key="2">
    <source>
        <dbReference type="Proteomes" id="UP001420932"/>
    </source>
</evidence>